<evidence type="ECO:0000256" key="2">
    <source>
        <dbReference type="SAM" id="SignalP"/>
    </source>
</evidence>
<feature type="region of interest" description="Disordered" evidence="1">
    <location>
        <begin position="32"/>
        <end position="51"/>
    </location>
</feature>
<name>A0A2X0MJY3_9BASI</name>
<organism evidence="3 4">
    <name type="scientific">Microbotryum silenes-dioicae</name>
    <dbReference type="NCBI Taxonomy" id="796604"/>
    <lineage>
        <taxon>Eukaryota</taxon>
        <taxon>Fungi</taxon>
        <taxon>Dikarya</taxon>
        <taxon>Basidiomycota</taxon>
        <taxon>Pucciniomycotina</taxon>
        <taxon>Microbotryomycetes</taxon>
        <taxon>Microbotryales</taxon>
        <taxon>Microbotryaceae</taxon>
        <taxon>Microbotryum</taxon>
    </lineage>
</organism>
<dbReference type="EMBL" id="FQNC01000012">
    <property type="protein sequence ID" value="SGY14382.1"/>
    <property type="molecule type" value="Genomic_DNA"/>
</dbReference>
<keyword evidence="4" id="KW-1185">Reference proteome</keyword>
<evidence type="ECO:0000256" key="1">
    <source>
        <dbReference type="SAM" id="MobiDB-lite"/>
    </source>
</evidence>
<dbReference type="Proteomes" id="UP000249464">
    <property type="component" value="Unassembled WGS sequence"/>
</dbReference>
<keyword evidence="2" id="KW-0732">Signal</keyword>
<dbReference type="AlphaFoldDB" id="A0A2X0MJY3"/>
<evidence type="ECO:0000313" key="3">
    <source>
        <dbReference type="EMBL" id="SGY14382.1"/>
    </source>
</evidence>
<protein>
    <submittedName>
        <fullName evidence="3">BQ5605_C010g06164 protein</fullName>
    </submittedName>
</protein>
<feature type="compositionally biased region" description="Basic and acidic residues" evidence="1">
    <location>
        <begin position="32"/>
        <end position="44"/>
    </location>
</feature>
<gene>
    <name evidence="3" type="primary">BQ5605_C010g06164</name>
    <name evidence="3" type="ORF">BQ5605_C010G06164</name>
</gene>
<accession>A0A2X0MJY3</accession>
<sequence>MLFKLPVVLAMALLTLGASASERFTVTSLRRRDQPGDYPQDRGSVKSPTKGQQLKVNERFAFLFNPISVGDLVDTLDVEVFLKIKSLNYSRRLVTNLMSPGDNKPIVQNFIFMHPKGSHVKAGTILPGTIEVFEQQNGTKSYGNSNYFLNQAVDVKFQF</sequence>
<feature type="chain" id="PRO_5015995707" evidence="2">
    <location>
        <begin position="21"/>
        <end position="159"/>
    </location>
</feature>
<reference evidence="3 4" key="1">
    <citation type="submission" date="2016-11" db="EMBL/GenBank/DDBJ databases">
        <authorList>
            <person name="Jaros S."/>
            <person name="Januszkiewicz K."/>
            <person name="Wedrychowicz H."/>
        </authorList>
    </citation>
    <scope>NUCLEOTIDE SEQUENCE [LARGE SCALE GENOMIC DNA]</scope>
</reference>
<proteinExistence type="predicted"/>
<feature type="signal peptide" evidence="2">
    <location>
        <begin position="1"/>
        <end position="20"/>
    </location>
</feature>
<evidence type="ECO:0000313" key="4">
    <source>
        <dbReference type="Proteomes" id="UP000249464"/>
    </source>
</evidence>